<dbReference type="InterPro" id="IPR026634">
    <property type="entry name" value="TPST-like"/>
</dbReference>
<evidence type="ECO:0000256" key="1">
    <source>
        <dbReference type="ARBA" id="ARBA00022679"/>
    </source>
</evidence>
<dbReference type="AlphaFoldDB" id="A0A419DAM9"/>
<dbReference type="Gene3D" id="3.40.50.300">
    <property type="entry name" value="P-loop containing nucleotide triphosphate hydrolases"/>
    <property type="match status" value="1"/>
</dbReference>
<keyword evidence="1 2" id="KW-0808">Transferase</keyword>
<dbReference type="Pfam" id="PF13469">
    <property type="entry name" value="Sulfotransfer_3"/>
    <property type="match status" value="1"/>
</dbReference>
<evidence type="ECO:0000313" key="3">
    <source>
        <dbReference type="Proteomes" id="UP000285655"/>
    </source>
</evidence>
<comment type="caution">
    <text evidence="2">The sequence shown here is derived from an EMBL/GenBank/DDBJ whole genome shotgun (WGS) entry which is preliminary data.</text>
</comment>
<dbReference type="GO" id="GO:0008476">
    <property type="term" value="F:protein-tyrosine sulfotransferase activity"/>
    <property type="evidence" value="ECO:0007669"/>
    <property type="project" value="InterPro"/>
</dbReference>
<name>A0A419DAM9_9BACT</name>
<proteinExistence type="predicted"/>
<dbReference type="Proteomes" id="UP000285655">
    <property type="component" value="Unassembled WGS sequence"/>
</dbReference>
<sequence length="401" mass="47264">MRSFASDIVIFNFMVHFLSNNRFFGRTLLKEKAPILSTFLILHIIFYTTKNSKAEKPNRQGVLLMNFNKLETNCNKSINLFQGPLFIIGMPRSGTKLLRGILNEHPRISIPDIETQFLPTWITNWDTYGNLSDKMEFNRFYNKMIKLPYFLYMKENGRLIESQVWYNQCVTFSVSGVFEALIRHDANVPFGTIGIWGDKSPSYINYFPLIKKTFPHSRFIHIVRDVRDYCLSINKAWGKNMIRAAQRWFDGVQFVEINSKPYNSDLLVIKYEDLISSTHSVIKKVCDFLTIQFVPDMLLLSKPTENKGDAVGLYKIKADNRDKYKRLMKKKTLHKIEEITVPMLKLYGYDVPICYEHKRLKSKQMLYYKIIDGINLFRYEIKERGIKNTVKWNLPFFKVNR</sequence>
<dbReference type="PANTHER" id="PTHR12788:SF10">
    <property type="entry name" value="PROTEIN-TYROSINE SULFOTRANSFERASE"/>
    <property type="match status" value="1"/>
</dbReference>
<gene>
    <name evidence="2" type="ORF">C4544_05885</name>
</gene>
<dbReference type="InterPro" id="IPR027417">
    <property type="entry name" value="P-loop_NTPase"/>
</dbReference>
<dbReference type="SUPFAM" id="SSF52540">
    <property type="entry name" value="P-loop containing nucleoside triphosphate hydrolases"/>
    <property type="match status" value="1"/>
</dbReference>
<accession>A0A419DAM9</accession>
<protein>
    <submittedName>
        <fullName evidence="2">Sulfotransferase</fullName>
    </submittedName>
</protein>
<dbReference type="PANTHER" id="PTHR12788">
    <property type="entry name" value="PROTEIN-TYROSINE SULFOTRANSFERASE 2"/>
    <property type="match status" value="1"/>
</dbReference>
<reference evidence="2 3" key="1">
    <citation type="journal article" date="2017" name="ISME J.">
        <title>Energy and carbon metabolisms in a deep terrestrial subsurface fluid microbial community.</title>
        <authorList>
            <person name="Momper L."/>
            <person name="Jungbluth S.P."/>
            <person name="Lee M.D."/>
            <person name="Amend J.P."/>
        </authorList>
    </citation>
    <scope>NUCLEOTIDE SEQUENCE [LARGE SCALE GENOMIC DNA]</scope>
    <source>
        <strain evidence="2">SURF_29</strain>
    </source>
</reference>
<organism evidence="2 3">
    <name type="scientific">candidate division WS5 bacterium</name>
    <dbReference type="NCBI Taxonomy" id="2093353"/>
    <lineage>
        <taxon>Bacteria</taxon>
        <taxon>candidate division WS5</taxon>
    </lineage>
</organism>
<evidence type="ECO:0000313" key="2">
    <source>
        <dbReference type="EMBL" id="RJO60191.1"/>
    </source>
</evidence>
<dbReference type="EMBL" id="QZJW01000051">
    <property type="protein sequence ID" value="RJO60191.1"/>
    <property type="molecule type" value="Genomic_DNA"/>
</dbReference>